<dbReference type="Proteomes" id="UP000765509">
    <property type="component" value="Unassembled WGS sequence"/>
</dbReference>
<comment type="caution">
    <text evidence="2">The sequence shown here is derived from an EMBL/GenBank/DDBJ whole genome shotgun (WGS) entry which is preliminary data.</text>
</comment>
<sequence length="89" mass="9723">MKRKRKICQTFQLAPEVNDGESGALPTSSNANNDGSQINTTNHHPDESTEIGGVTNHHESIVKSKNRGSQEVPNIPNENNSKETQRTVA</sequence>
<dbReference type="EMBL" id="AVOT02010761">
    <property type="protein sequence ID" value="MBW0490779.1"/>
    <property type="molecule type" value="Genomic_DNA"/>
</dbReference>
<keyword evidence="3" id="KW-1185">Reference proteome</keyword>
<feature type="compositionally biased region" description="Polar residues" evidence="1">
    <location>
        <begin position="67"/>
        <end position="79"/>
    </location>
</feature>
<evidence type="ECO:0000313" key="2">
    <source>
        <dbReference type="EMBL" id="MBW0490779.1"/>
    </source>
</evidence>
<organism evidence="2 3">
    <name type="scientific">Austropuccinia psidii MF-1</name>
    <dbReference type="NCBI Taxonomy" id="1389203"/>
    <lineage>
        <taxon>Eukaryota</taxon>
        <taxon>Fungi</taxon>
        <taxon>Dikarya</taxon>
        <taxon>Basidiomycota</taxon>
        <taxon>Pucciniomycotina</taxon>
        <taxon>Pucciniomycetes</taxon>
        <taxon>Pucciniales</taxon>
        <taxon>Sphaerophragmiaceae</taxon>
        <taxon>Austropuccinia</taxon>
    </lineage>
</organism>
<evidence type="ECO:0000313" key="3">
    <source>
        <dbReference type="Proteomes" id="UP000765509"/>
    </source>
</evidence>
<reference evidence="2" key="1">
    <citation type="submission" date="2021-03" db="EMBL/GenBank/DDBJ databases">
        <title>Draft genome sequence of rust myrtle Austropuccinia psidii MF-1, a brazilian biotype.</title>
        <authorList>
            <person name="Quecine M.C."/>
            <person name="Pachon D.M.R."/>
            <person name="Bonatelli M.L."/>
            <person name="Correr F.H."/>
            <person name="Franceschini L.M."/>
            <person name="Leite T.F."/>
            <person name="Margarido G.R.A."/>
            <person name="Almeida C.A."/>
            <person name="Ferrarezi J.A."/>
            <person name="Labate C.A."/>
        </authorList>
    </citation>
    <scope>NUCLEOTIDE SEQUENCE</scope>
    <source>
        <strain evidence="2">MF-1</strain>
    </source>
</reference>
<proteinExistence type="predicted"/>
<feature type="compositionally biased region" description="Polar residues" evidence="1">
    <location>
        <begin position="25"/>
        <end position="42"/>
    </location>
</feature>
<protein>
    <submittedName>
        <fullName evidence="2">Uncharacterized protein</fullName>
    </submittedName>
</protein>
<feature type="region of interest" description="Disordered" evidence="1">
    <location>
        <begin position="1"/>
        <end position="89"/>
    </location>
</feature>
<accession>A0A9Q3H5L9</accession>
<evidence type="ECO:0000256" key="1">
    <source>
        <dbReference type="SAM" id="MobiDB-lite"/>
    </source>
</evidence>
<feature type="compositionally biased region" description="Basic and acidic residues" evidence="1">
    <location>
        <begin position="80"/>
        <end position="89"/>
    </location>
</feature>
<gene>
    <name evidence="2" type="ORF">O181_030494</name>
</gene>
<name>A0A9Q3H5L9_9BASI</name>
<dbReference type="AlphaFoldDB" id="A0A9Q3H5L9"/>